<comment type="caution">
    <text evidence="10">The sequence shown here is derived from an EMBL/GenBank/DDBJ whole genome shotgun (WGS) entry which is preliminary data.</text>
</comment>
<dbReference type="Gene3D" id="1.10.540.10">
    <property type="entry name" value="Acyl-CoA dehydrogenase/oxidase, N-terminal domain"/>
    <property type="match status" value="1"/>
</dbReference>
<reference evidence="10 11" key="1">
    <citation type="submission" date="2021-03" db="EMBL/GenBank/DDBJ databases">
        <title>Sequencing the genomes of 1000 actinobacteria strains.</title>
        <authorList>
            <person name="Klenk H.-P."/>
        </authorList>
    </citation>
    <scope>NUCLEOTIDE SEQUENCE [LARGE SCALE GENOMIC DNA]</scope>
    <source>
        <strain evidence="10 11">DSM 44580</strain>
    </source>
</reference>
<dbReference type="InterPro" id="IPR052161">
    <property type="entry name" value="Mycobact_Acyl-CoA_DH"/>
</dbReference>
<evidence type="ECO:0000259" key="7">
    <source>
        <dbReference type="Pfam" id="PF00441"/>
    </source>
</evidence>
<dbReference type="SUPFAM" id="SSF47203">
    <property type="entry name" value="Acyl-CoA dehydrogenase C-terminal domain-like"/>
    <property type="match status" value="1"/>
</dbReference>
<dbReference type="Pfam" id="PF02771">
    <property type="entry name" value="Acyl-CoA_dh_N"/>
    <property type="match status" value="1"/>
</dbReference>
<dbReference type="InterPro" id="IPR037069">
    <property type="entry name" value="AcylCoA_DH/ox_N_sf"/>
</dbReference>
<protein>
    <submittedName>
        <fullName evidence="10">Alkylation response protein AidB-like acyl-CoA dehydrogenase</fullName>
    </submittedName>
</protein>
<name>A0ABS5ANG0_9PSEU</name>
<dbReference type="PANTHER" id="PTHR43292">
    <property type="entry name" value="ACYL-COA DEHYDROGENASE"/>
    <property type="match status" value="1"/>
</dbReference>
<dbReference type="SUPFAM" id="SSF56645">
    <property type="entry name" value="Acyl-CoA dehydrogenase NM domain-like"/>
    <property type="match status" value="1"/>
</dbReference>
<keyword evidence="11" id="KW-1185">Reference proteome</keyword>
<dbReference type="Gene3D" id="1.20.140.10">
    <property type="entry name" value="Butyryl-CoA Dehydrogenase, subunit A, domain 3"/>
    <property type="match status" value="1"/>
</dbReference>
<keyword evidence="5 6" id="KW-0560">Oxidoreductase</keyword>
<dbReference type="InterPro" id="IPR013786">
    <property type="entry name" value="AcylCoA_DH/ox_N"/>
</dbReference>
<evidence type="ECO:0000313" key="11">
    <source>
        <dbReference type="Proteomes" id="UP001519363"/>
    </source>
</evidence>
<dbReference type="InterPro" id="IPR046373">
    <property type="entry name" value="Acyl-CoA_Oxase/DH_mid-dom_sf"/>
</dbReference>
<evidence type="ECO:0000256" key="2">
    <source>
        <dbReference type="ARBA" id="ARBA00009347"/>
    </source>
</evidence>
<dbReference type="Proteomes" id="UP001519363">
    <property type="component" value="Unassembled WGS sequence"/>
</dbReference>
<feature type="domain" description="Acyl-CoA oxidase/dehydrogenase middle" evidence="8">
    <location>
        <begin position="129"/>
        <end position="220"/>
    </location>
</feature>
<feature type="domain" description="Acyl-CoA dehydrogenase/oxidase C-terminal" evidence="7">
    <location>
        <begin position="235"/>
        <end position="373"/>
    </location>
</feature>
<dbReference type="Gene3D" id="2.40.110.10">
    <property type="entry name" value="Butyryl-CoA Dehydrogenase, subunit A, domain 2"/>
    <property type="match status" value="1"/>
</dbReference>
<evidence type="ECO:0000256" key="6">
    <source>
        <dbReference type="RuleBase" id="RU362125"/>
    </source>
</evidence>
<dbReference type="InterPro" id="IPR006091">
    <property type="entry name" value="Acyl-CoA_Oxase/DH_mid-dom"/>
</dbReference>
<feature type="domain" description="Acyl-CoA dehydrogenase/oxidase N-terminal" evidence="9">
    <location>
        <begin position="11"/>
        <end position="123"/>
    </location>
</feature>
<sequence length="381" mass="41963">MRRAEADVDPFRRTVRDWLADNLTGDFAGLRGLGGPGREHEAFEDRLAWDRHLAAHGWTCLGWPVEYGGRGLPLARQVVFHEEYARAEAPARVGHVGEELLGPTLLAFGTPEQRRRFLPAIAAVRELWCQGYSEPEAGSDLANVRTAAVLEGREWVVTGQKVWTSLAHLAQWCFALVRTEPGSRRQAGLSYLLIPMDQPGVEVRPIRQLTGTSEFNEVFFTGARTGADLVVGQPGEGWKVAMGTLAVERGAAVLGQQVGFRRELTALAELARMSGALADPGIRDRLTRAWIGLETLCAFSQRAEPAQAPLVKLCWGQWHQGLGELAMTVRGAAGLVAPEGFDRWQRLFLFSRADTIYGGTNEIQRTIVAERILGLPREARP</sequence>
<gene>
    <name evidence="10" type="ORF">JOF53_006974</name>
</gene>
<evidence type="ECO:0000259" key="9">
    <source>
        <dbReference type="Pfam" id="PF02771"/>
    </source>
</evidence>
<evidence type="ECO:0000259" key="8">
    <source>
        <dbReference type="Pfam" id="PF02770"/>
    </source>
</evidence>
<comment type="cofactor">
    <cofactor evidence="1 6">
        <name>FAD</name>
        <dbReference type="ChEBI" id="CHEBI:57692"/>
    </cofactor>
</comment>
<proteinExistence type="inferred from homology"/>
<evidence type="ECO:0000256" key="3">
    <source>
        <dbReference type="ARBA" id="ARBA00022630"/>
    </source>
</evidence>
<evidence type="ECO:0000256" key="4">
    <source>
        <dbReference type="ARBA" id="ARBA00022827"/>
    </source>
</evidence>
<organism evidence="10 11">
    <name type="scientific">Crossiella equi</name>
    <dbReference type="NCBI Taxonomy" id="130796"/>
    <lineage>
        <taxon>Bacteria</taxon>
        <taxon>Bacillati</taxon>
        <taxon>Actinomycetota</taxon>
        <taxon>Actinomycetes</taxon>
        <taxon>Pseudonocardiales</taxon>
        <taxon>Pseudonocardiaceae</taxon>
        <taxon>Crossiella</taxon>
    </lineage>
</organism>
<evidence type="ECO:0000256" key="5">
    <source>
        <dbReference type="ARBA" id="ARBA00023002"/>
    </source>
</evidence>
<dbReference type="InterPro" id="IPR009100">
    <property type="entry name" value="AcylCoA_DH/oxidase_NM_dom_sf"/>
</dbReference>
<dbReference type="PANTHER" id="PTHR43292:SF3">
    <property type="entry name" value="ACYL-COA DEHYDROGENASE FADE29"/>
    <property type="match status" value="1"/>
</dbReference>
<dbReference type="Pfam" id="PF02770">
    <property type="entry name" value="Acyl-CoA_dh_M"/>
    <property type="match status" value="1"/>
</dbReference>
<evidence type="ECO:0000256" key="1">
    <source>
        <dbReference type="ARBA" id="ARBA00001974"/>
    </source>
</evidence>
<keyword evidence="3 6" id="KW-0285">Flavoprotein</keyword>
<evidence type="ECO:0000313" key="10">
    <source>
        <dbReference type="EMBL" id="MBP2478102.1"/>
    </source>
</evidence>
<dbReference type="EMBL" id="JAGIOO010000001">
    <property type="protein sequence ID" value="MBP2478102.1"/>
    <property type="molecule type" value="Genomic_DNA"/>
</dbReference>
<accession>A0ABS5ANG0</accession>
<keyword evidence="4 6" id="KW-0274">FAD</keyword>
<dbReference type="InterPro" id="IPR036250">
    <property type="entry name" value="AcylCo_DH-like_C"/>
</dbReference>
<comment type="similarity">
    <text evidence="2 6">Belongs to the acyl-CoA dehydrogenase family.</text>
</comment>
<dbReference type="InterPro" id="IPR009075">
    <property type="entry name" value="AcylCo_DH/oxidase_C"/>
</dbReference>
<dbReference type="Pfam" id="PF00441">
    <property type="entry name" value="Acyl-CoA_dh_1"/>
    <property type="match status" value="1"/>
</dbReference>